<proteinExistence type="inferred from homology"/>
<accession>A0A1F5R9P7</accession>
<sequence length="623" mass="69493">MRYIEKKRLWMLLADVLLLNLSLWLAFSLRFDWTIPQYYRAEYFRIALFITTLRVLLLFFSGIYRGVWRYIGVNDLVNIFKAITLGTLLIAVSSFLVRRVYFARVVMGLEWLDGYPLSVMVAEWLGDIIMIGGLRLGLRMFNQYQSDVHSKNIERKRILIVGAGDAGEMVVRQMMAHPEYGYQPVGFIDDDPKKRGREIHRIPILGGRADIDRLAEENKAQEIIIAIPSAPGSVVREVVEQCHSARLKFKIVPGIKEIIEGGVSINQIRDIELEDLLRRPPVNVALDEIAGYLTNRTVVVTGAGGSIGSELCRQIVLLNPKSLILLGKGENSLYEIATELTRSHPAQQVETLICDVADIKRVDHIFAKYKPQVVFHAAAHKHVPMMEHNPGEAVKNNIFGTKAVAEAAMKHQAERFVLISTDKAVNPSSVMGATKRISEKVIMALVGRDNTKFMAVRFGNVLGSRGSVVPLFKKQIAAGGPVTDTHPDMERYFMTIPEAVQLVIQAGAMGKGGEVFVLDMGQPVKIVDLARDMIKLSGFEPDSEIKIEFTGLRPGEKLYEELLTAEEGVGATKHAQIFMVRGKHARLKELSKILPALQKAAISGEHDKVVGSIRKIIPNFRDA</sequence>
<dbReference type="Proteomes" id="UP000177230">
    <property type="component" value="Unassembled WGS sequence"/>
</dbReference>
<reference evidence="4 5" key="1">
    <citation type="journal article" date="2016" name="Nat. Commun.">
        <title>Thousands of microbial genomes shed light on interconnected biogeochemical processes in an aquifer system.</title>
        <authorList>
            <person name="Anantharaman K."/>
            <person name="Brown C.T."/>
            <person name="Hug L.A."/>
            <person name="Sharon I."/>
            <person name="Castelle C.J."/>
            <person name="Probst A.J."/>
            <person name="Thomas B.C."/>
            <person name="Singh A."/>
            <person name="Wilkins M.J."/>
            <person name="Karaoz U."/>
            <person name="Brodie E.L."/>
            <person name="Williams K.H."/>
            <person name="Hubbard S.S."/>
            <person name="Banfield J.F."/>
        </authorList>
    </citation>
    <scope>NUCLEOTIDE SEQUENCE [LARGE SCALE GENOMIC DNA]</scope>
</reference>
<dbReference type="InterPro" id="IPR051203">
    <property type="entry name" value="Polysaccharide_Synthase-Rel"/>
</dbReference>
<dbReference type="InterPro" id="IPR003869">
    <property type="entry name" value="Polysac_CapD-like"/>
</dbReference>
<dbReference type="PANTHER" id="PTHR43318:SF1">
    <property type="entry name" value="POLYSACCHARIDE BIOSYNTHESIS PROTEIN EPSC-RELATED"/>
    <property type="match status" value="1"/>
</dbReference>
<gene>
    <name evidence="4" type="ORF">A2024_07785</name>
</gene>
<protein>
    <recommendedName>
        <fullName evidence="3">Polysaccharide biosynthesis protein CapD-like domain-containing protein</fullName>
    </recommendedName>
</protein>
<dbReference type="SUPFAM" id="SSF51735">
    <property type="entry name" value="NAD(P)-binding Rossmann-fold domains"/>
    <property type="match status" value="2"/>
</dbReference>
<feature type="transmembrane region" description="Helical" evidence="2">
    <location>
        <begin position="43"/>
        <end position="64"/>
    </location>
</feature>
<dbReference type="Gene3D" id="3.40.50.720">
    <property type="entry name" value="NAD(P)-binding Rossmann-like Domain"/>
    <property type="match status" value="2"/>
</dbReference>
<dbReference type="EMBL" id="MFFM01000037">
    <property type="protein sequence ID" value="OGF11158.1"/>
    <property type="molecule type" value="Genomic_DNA"/>
</dbReference>
<dbReference type="CDD" id="cd05237">
    <property type="entry name" value="UDP_invert_4-6DH_SDR_e"/>
    <property type="match status" value="1"/>
</dbReference>
<evidence type="ECO:0000259" key="3">
    <source>
        <dbReference type="Pfam" id="PF02719"/>
    </source>
</evidence>
<evidence type="ECO:0000256" key="2">
    <source>
        <dbReference type="SAM" id="Phobius"/>
    </source>
</evidence>
<dbReference type="PANTHER" id="PTHR43318">
    <property type="entry name" value="UDP-N-ACETYLGLUCOSAMINE 4,6-DEHYDRATASE"/>
    <property type="match status" value="1"/>
</dbReference>
<keyword evidence="2" id="KW-0812">Transmembrane</keyword>
<keyword evidence="2" id="KW-0472">Membrane</keyword>
<feature type="transmembrane region" description="Helical" evidence="2">
    <location>
        <begin position="76"/>
        <end position="97"/>
    </location>
</feature>
<evidence type="ECO:0000256" key="1">
    <source>
        <dbReference type="ARBA" id="ARBA00007430"/>
    </source>
</evidence>
<evidence type="ECO:0000313" key="4">
    <source>
        <dbReference type="EMBL" id="OGF11158.1"/>
    </source>
</evidence>
<dbReference type="InterPro" id="IPR036291">
    <property type="entry name" value="NAD(P)-bd_dom_sf"/>
</dbReference>
<feature type="domain" description="Polysaccharide biosynthesis protein CapD-like" evidence="3">
    <location>
        <begin position="298"/>
        <end position="580"/>
    </location>
</feature>
<organism evidence="4 5">
    <name type="scientific">Candidatus Edwardsbacteria bacterium GWF2_54_11</name>
    <dbReference type="NCBI Taxonomy" id="1817851"/>
    <lineage>
        <taxon>Bacteria</taxon>
        <taxon>Candidatus Edwardsiibacteriota</taxon>
    </lineage>
</organism>
<comment type="caution">
    <text evidence="4">The sequence shown here is derived from an EMBL/GenBank/DDBJ whole genome shotgun (WGS) entry which is preliminary data.</text>
</comment>
<keyword evidence="2" id="KW-1133">Transmembrane helix</keyword>
<dbReference type="AlphaFoldDB" id="A0A1F5R9P7"/>
<feature type="transmembrane region" description="Helical" evidence="2">
    <location>
        <begin position="12"/>
        <end position="31"/>
    </location>
</feature>
<comment type="similarity">
    <text evidence="1">Belongs to the polysaccharide synthase family.</text>
</comment>
<dbReference type="Pfam" id="PF02719">
    <property type="entry name" value="Polysacc_synt_2"/>
    <property type="match status" value="1"/>
</dbReference>
<name>A0A1F5R9P7_9BACT</name>
<dbReference type="Pfam" id="PF13727">
    <property type="entry name" value="CoA_binding_3"/>
    <property type="match status" value="1"/>
</dbReference>
<evidence type="ECO:0000313" key="5">
    <source>
        <dbReference type="Proteomes" id="UP000177230"/>
    </source>
</evidence>